<keyword evidence="12" id="KW-1185">Reference proteome</keyword>
<dbReference type="Gene3D" id="1.10.1670.10">
    <property type="entry name" value="Helix-hairpin-Helix base-excision DNA repair enzymes (C-terminal)"/>
    <property type="match status" value="1"/>
</dbReference>
<dbReference type="InterPro" id="IPR011257">
    <property type="entry name" value="DNA_glycosylase"/>
</dbReference>
<evidence type="ECO:0000313" key="11">
    <source>
        <dbReference type="EMBL" id="EPD99575.1"/>
    </source>
</evidence>
<dbReference type="SUPFAM" id="SSF48150">
    <property type="entry name" value="DNA-glycosylase"/>
    <property type="match status" value="1"/>
</dbReference>
<dbReference type="Pfam" id="PF00730">
    <property type="entry name" value="HhH-GPD"/>
    <property type="match status" value="1"/>
</dbReference>
<evidence type="ECO:0000259" key="10">
    <source>
        <dbReference type="SMART" id="SM00478"/>
    </source>
</evidence>
<keyword evidence="8" id="KW-0326">Glycosidase</keyword>
<comment type="caution">
    <text evidence="11">The sequence shown here is derived from an EMBL/GenBank/DDBJ whole genome shotgun (WGS) entry which is preliminary data.</text>
</comment>
<evidence type="ECO:0000256" key="6">
    <source>
        <dbReference type="ARBA" id="ARBA00023239"/>
    </source>
</evidence>
<keyword evidence="6" id="KW-0456">Lyase</keyword>
<dbReference type="AlphaFoldDB" id="S3BJM4"/>
<keyword evidence="4" id="KW-0378">Hydrolase</keyword>
<dbReference type="InterPro" id="IPR023170">
    <property type="entry name" value="HhH_base_excis_C"/>
</dbReference>
<evidence type="ECO:0000256" key="7">
    <source>
        <dbReference type="ARBA" id="ARBA00023268"/>
    </source>
</evidence>
<reference evidence="11 12" key="1">
    <citation type="submission" date="2013-04" db="EMBL/GenBank/DDBJ databases">
        <title>The Genome Sequence of Sutterella wadsworthensis HGA0223.</title>
        <authorList>
            <consortium name="The Broad Institute Genomics Platform"/>
            <person name="Earl A."/>
            <person name="Ward D."/>
            <person name="Feldgarden M."/>
            <person name="Gevers D."/>
            <person name="Schmidt T.M."/>
            <person name="Dover J."/>
            <person name="Dai D."/>
            <person name="Walker B."/>
            <person name="Young S."/>
            <person name="Zeng Q."/>
            <person name="Gargeya S."/>
            <person name="Fitzgerald M."/>
            <person name="Haas B."/>
            <person name="Abouelleil A."/>
            <person name="Allen A.W."/>
            <person name="Alvarado L."/>
            <person name="Arachchi H.M."/>
            <person name="Berlin A.M."/>
            <person name="Chapman S.B."/>
            <person name="Gainer-Dewar J."/>
            <person name="Goldberg J."/>
            <person name="Griggs A."/>
            <person name="Gujja S."/>
            <person name="Hansen M."/>
            <person name="Howarth C."/>
            <person name="Imamovic A."/>
            <person name="Ireland A."/>
            <person name="Larimer J."/>
            <person name="McCowan C."/>
            <person name="Murphy C."/>
            <person name="Pearson M."/>
            <person name="Poon T.W."/>
            <person name="Priest M."/>
            <person name="Roberts A."/>
            <person name="Saif S."/>
            <person name="Shea T."/>
            <person name="Sisk P."/>
            <person name="Sykes S."/>
            <person name="Wortman J."/>
            <person name="Nusbaum C."/>
            <person name="Birren B."/>
        </authorList>
    </citation>
    <scope>NUCLEOTIDE SEQUENCE [LARGE SCALE GENOMIC DNA]</scope>
    <source>
        <strain evidence="11 12">HGA0223</strain>
    </source>
</reference>
<evidence type="ECO:0000256" key="5">
    <source>
        <dbReference type="ARBA" id="ARBA00023204"/>
    </source>
</evidence>
<dbReference type="EC" id="4.2.99.18" evidence="2"/>
<dbReference type="STRING" id="1203554.HMPREF1476_01031"/>
<dbReference type="Proteomes" id="UP000014400">
    <property type="component" value="Unassembled WGS sequence"/>
</dbReference>
<evidence type="ECO:0000313" key="12">
    <source>
        <dbReference type="Proteomes" id="UP000014400"/>
    </source>
</evidence>
<dbReference type="InterPro" id="IPR003265">
    <property type="entry name" value="HhH-GPD_domain"/>
</dbReference>
<dbReference type="SMART" id="SM00478">
    <property type="entry name" value="ENDO3c"/>
    <property type="match status" value="1"/>
</dbReference>
<protein>
    <recommendedName>
        <fullName evidence="2">DNA-(apurinic or apyrimidinic site) lyase</fullName>
        <ecNumber evidence="2">4.2.99.18</ecNumber>
    </recommendedName>
</protein>
<evidence type="ECO:0000256" key="9">
    <source>
        <dbReference type="ARBA" id="ARBA00044632"/>
    </source>
</evidence>
<proteinExistence type="inferred from homology"/>
<evidence type="ECO:0000256" key="1">
    <source>
        <dbReference type="ARBA" id="ARBA00010679"/>
    </source>
</evidence>
<dbReference type="GO" id="GO:0003684">
    <property type="term" value="F:damaged DNA binding"/>
    <property type="evidence" value="ECO:0007669"/>
    <property type="project" value="InterPro"/>
</dbReference>
<dbReference type="GO" id="GO:0008534">
    <property type="term" value="F:oxidized purine nucleobase lesion DNA N-glycosylase activity"/>
    <property type="evidence" value="ECO:0007669"/>
    <property type="project" value="InterPro"/>
</dbReference>
<dbReference type="PANTHER" id="PTHR10242:SF2">
    <property type="entry name" value="N-GLYCOSYLASE_DNA LYASE"/>
    <property type="match status" value="1"/>
</dbReference>
<dbReference type="Gene3D" id="1.10.340.30">
    <property type="entry name" value="Hypothetical protein, domain 2"/>
    <property type="match status" value="1"/>
</dbReference>
<dbReference type="GO" id="GO:0006289">
    <property type="term" value="P:nucleotide-excision repair"/>
    <property type="evidence" value="ECO:0007669"/>
    <property type="project" value="InterPro"/>
</dbReference>
<dbReference type="InterPro" id="IPR052054">
    <property type="entry name" value="Oxidative_DNA_repair_enzyme"/>
</dbReference>
<dbReference type="Pfam" id="PF07934">
    <property type="entry name" value="OGG_N"/>
    <property type="match status" value="1"/>
</dbReference>
<dbReference type="EMBL" id="ATCF01000015">
    <property type="protein sequence ID" value="EPD99575.1"/>
    <property type="molecule type" value="Genomic_DNA"/>
</dbReference>
<dbReference type="PANTHER" id="PTHR10242">
    <property type="entry name" value="8-OXOGUANINE DNA GLYCOSYLASE"/>
    <property type="match status" value="1"/>
</dbReference>
<accession>S3BJM4</accession>
<gene>
    <name evidence="11" type="ORF">HMPREF1476_01031</name>
</gene>
<evidence type="ECO:0000256" key="2">
    <source>
        <dbReference type="ARBA" id="ARBA00012720"/>
    </source>
</evidence>
<evidence type="ECO:0000256" key="4">
    <source>
        <dbReference type="ARBA" id="ARBA00022801"/>
    </source>
</evidence>
<keyword evidence="3" id="KW-0227">DNA damage</keyword>
<dbReference type="SUPFAM" id="SSF55945">
    <property type="entry name" value="TATA-box binding protein-like"/>
    <property type="match status" value="1"/>
</dbReference>
<evidence type="ECO:0000256" key="8">
    <source>
        <dbReference type="ARBA" id="ARBA00023295"/>
    </source>
</evidence>
<keyword evidence="5" id="KW-0234">DNA repair</keyword>
<name>S3BJM4_9BURK</name>
<dbReference type="Gene3D" id="3.30.310.260">
    <property type="match status" value="1"/>
</dbReference>
<dbReference type="CDD" id="cd00056">
    <property type="entry name" value="ENDO3c"/>
    <property type="match status" value="1"/>
</dbReference>
<comment type="catalytic activity">
    <reaction evidence="9">
        <text>2'-deoxyribonucleotide-(2'-deoxyribose 5'-phosphate)-2'-deoxyribonucleotide-DNA = a 3'-end 2'-deoxyribonucleotide-(2,3-dehydro-2,3-deoxyribose 5'-phosphate)-DNA + a 5'-end 5'-phospho-2'-deoxyribonucleoside-DNA + H(+)</text>
        <dbReference type="Rhea" id="RHEA:66592"/>
        <dbReference type="Rhea" id="RHEA-COMP:13180"/>
        <dbReference type="Rhea" id="RHEA-COMP:16897"/>
        <dbReference type="Rhea" id="RHEA-COMP:17067"/>
        <dbReference type="ChEBI" id="CHEBI:15378"/>
        <dbReference type="ChEBI" id="CHEBI:136412"/>
        <dbReference type="ChEBI" id="CHEBI:157695"/>
        <dbReference type="ChEBI" id="CHEBI:167181"/>
        <dbReference type="EC" id="4.2.99.18"/>
    </reaction>
</comment>
<evidence type="ECO:0000256" key="3">
    <source>
        <dbReference type="ARBA" id="ARBA00022763"/>
    </source>
</evidence>
<keyword evidence="7" id="KW-0511">Multifunctional enzyme</keyword>
<sequence length="283" mass="32611">MYQLLMASKMEIDITDDFNLQTIANSGQVFRVKKIDNDIYRFIIRNHILYINELSSGRYNISCPNDEWHSIWEPYFDWNRNYKSLRESLSPKDGILHCASNCGKGIRILKQDPWETLISFILSQRKSIKATKTSVESLASKFGKPIITPYETIHLFPSAIEISKASPKELKECKLGYRLPYIQDAVHKVMSDVVKLDSIEEYSDINLVNTLMQIKGVGCKIANCVGLFSYGRTGLIPTDTWIKKVIDKYYGGNNPLTSYGENAGIMQQYIFYYALNHKEKFRK</sequence>
<organism evidence="11 12">
    <name type="scientific">Sutterella wadsworthensis HGA0223</name>
    <dbReference type="NCBI Taxonomy" id="1203554"/>
    <lineage>
        <taxon>Bacteria</taxon>
        <taxon>Pseudomonadati</taxon>
        <taxon>Pseudomonadota</taxon>
        <taxon>Betaproteobacteria</taxon>
        <taxon>Burkholderiales</taxon>
        <taxon>Sutterellaceae</taxon>
        <taxon>Sutterella</taxon>
    </lineage>
</organism>
<comment type="similarity">
    <text evidence="1">Belongs to the type-1 OGG1 family.</text>
</comment>
<feature type="domain" description="HhH-GPD" evidence="10">
    <location>
        <begin position="122"/>
        <end position="275"/>
    </location>
</feature>
<dbReference type="GO" id="GO:0006284">
    <property type="term" value="P:base-excision repair"/>
    <property type="evidence" value="ECO:0007669"/>
    <property type="project" value="InterPro"/>
</dbReference>
<dbReference type="HOGENOM" id="CLU_027543_3_0_4"/>
<dbReference type="eggNOG" id="COG0122">
    <property type="taxonomic scope" value="Bacteria"/>
</dbReference>
<dbReference type="InterPro" id="IPR012904">
    <property type="entry name" value="OGG_N"/>
</dbReference>
<dbReference type="GO" id="GO:0140078">
    <property type="term" value="F:class I DNA-(apurinic or apyrimidinic site) endonuclease activity"/>
    <property type="evidence" value="ECO:0007669"/>
    <property type="project" value="UniProtKB-EC"/>
</dbReference>